<feature type="binding site" evidence="7">
    <location>
        <position position="211"/>
    </location>
    <ligand>
        <name>Fe(2+)</name>
        <dbReference type="ChEBI" id="CHEBI:29033"/>
    </ligand>
</feature>
<organism evidence="9 10">
    <name type="scientific">Verminephrobacter aporrectodeae subsp. tuberculatae</name>
    <dbReference type="NCBI Taxonomy" id="1110392"/>
    <lineage>
        <taxon>Bacteria</taxon>
        <taxon>Pseudomonadati</taxon>
        <taxon>Pseudomonadota</taxon>
        <taxon>Betaproteobacteria</taxon>
        <taxon>Burkholderiales</taxon>
        <taxon>Comamonadaceae</taxon>
        <taxon>Verminephrobacter</taxon>
    </lineage>
</organism>
<evidence type="ECO:0000313" key="10">
    <source>
        <dbReference type="Proteomes" id="UP001208935"/>
    </source>
</evidence>
<dbReference type="PROSITE" id="PS00534">
    <property type="entry name" value="FERROCHELATASE"/>
    <property type="match status" value="1"/>
</dbReference>
<dbReference type="CDD" id="cd03411">
    <property type="entry name" value="Ferrochelatase_N"/>
    <property type="match status" value="1"/>
</dbReference>
<dbReference type="HAMAP" id="MF_00323">
    <property type="entry name" value="Ferrochelatase"/>
    <property type="match status" value="1"/>
</dbReference>
<evidence type="ECO:0000256" key="6">
    <source>
        <dbReference type="ARBA" id="ARBA00024536"/>
    </source>
</evidence>
<name>A0ABT3KW61_9BURK</name>
<keyword evidence="7 8" id="KW-0963">Cytoplasm</keyword>
<accession>A0ABT3KW61</accession>
<keyword evidence="7" id="KW-0479">Metal-binding</keyword>
<gene>
    <name evidence="7" type="primary">hemH</name>
    <name evidence="9" type="ORF">D5039_15935</name>
</gene>
<dbReference type="SUPFAM" id="SSF53800">
    <property type="entry name" value="Chelatase"/>
    <property type="match status" value="1"/>
</dbReference>
<keyword evidence="3 7" id="KW-0350">Heme biosynthesis</keyword>
<dbReference type="InterPro" id="IPR033644">
    <property type="entry name" value="Ferrochelatase_C"/>
</dbReference>
<evidence type="ECO:0000313" key="9">
    <source>
        <dbReference type="EMBL" id="MCW5322584.1"/>
    </source>
</evidence>
<dbReference type="CDD" id="cd00419">
    <property type="entry name" value="Ferrochelatase_C"/>
    <property type="match status" value="1"/>
</dbReference>
<evidence type="ECO:0000256" key="4">
    <source>
        <dbReference type="ARBA" id="ARBA00023239"/>
    </source>
</evidence>
<feature type="binding site" evidence="7">
    <location>
        <position position="292"/>
    </location>
    <ligand>
        <name>Fe(2+)</name>
        <dbReference type="ChEBI" id="CHEBI:29033"/>
    </ligand>
</feature>
<dbReference type="InterPro" id="IPR019772">
    <property type="entry name" value="Ferrochelatase_AS"/>
</dbReference>
<evidence type="ECO:0000256" key="1">
    <source>
        <dbReference type="ARBA" id="ARBA00007718"/>
    </source>
</evidence>
<dbReference type="PANTHER" id="PTHR11108:SF1">
    <property type="entry name" value="FERROCHELATASE, MITOCHONDRIAL"/>
    <property type="match status" value="1"/>
</dbReference>
<evidence type="ECO:0000256" key="7">
    <source>
        <dbReference type="HAMAP-Rule" id="MF_00323"/>
    </source>
</evidence>
<dbReference type="PANTHER" id="PTHR11108">
    <property type="entry name" value="FERROCHELATASE"/>
    <property type="match status" value="1"/>
</dbReference>
<dbReference type="Pfam" id="PF00762">
    <property type="entry name" value="Ferrochelatase"/>
    <property type="match status" value="1"/>
</dbReference>
<comment type="function">
    <text evidence="7 8">Catalyzes the ferrous insertion into protoporphyrin IX.</text>
</comment>
<comment type="similarity">
    <text evidence="1 7 8">Belongs to the ferrochelatase family.</text>
</comment>
<comment type="catalytic activity">
    <reaction evidence="6">
        <text>Fe-coproporphyrin III + 2 H(+) = coproporphyrin III + Fe(2+)</text>
        <dbReference type="Rhea" id="RHEA:49572"/>
        <dbReference type="ChEBI" id="CHEBI:15378"/>
        <dbReference type="ChEBI" id="CHEBI:29033"/>
        <dbReference type="ChEBI" id="CHEBI:68438"/>
        <dbReference type="ChEBI" id="CHEBI:131725"/>
        <dbReference type="EC" id="4.99.1.9"/>
    </reaction>
    <physiologicalReaction direction="right-to-left" evidence="6">
        <dbReference type="Rhea" id="RHEA:49574"/>
    </physiologicalReaction>
</comment>
<keyword evidence="2 7" id="KW-0408">Iron</keyword>
<sequence length="360" mass="39876">MRSSLAPASLPPHDQAERSAVLLCNLGTPDGPTAPAVRRYLAQFLSDRRVVEIPRLVWLPILHGIVLRVYPARSAAKYGRVWTAAGSPLALWTARQAALLHDRLDAAAQPLLVRHAMRYGKPSIASQLDALQAEGAARILILPLYPQYSACTTASVFDAVYRWAGRTRNLPELRFVNRYHDHPGYIDALARRIETHWAHHGPPGQLLMSFHGIPERSLRLGDPYQREVRETARLLAERLGLRADRYRVSFQSRFGKARWIEPYTLPTAQALARAGVRRVDVVCPGFSCDCLETLEEIDIELRAAFLHAGGKEFHYIPCLNDDGAWIAALGQVAQQHLAGWPAAVPSGPSADARAGHAAQR</sequence>
<keyword evidence="4 7" id="KW-0456">Lyase</keyword>
<evidence type="ECO:0000256" key="8">
    <source>
        <dbReference type="RuleBase" id="RU000607"/>
    </source>
</evidence>
<comment type="subcellular location">
    <subcellularLocation>
        <location evidence="7 8">Cytoplasm</location>
    </subcellularLocation>
</comment>
<dbReference type="GO" id="GO:0004325">
    <property type="term" value="F:ferrochelatase activity"/>
    <property type="evidence" value="ECO:0007669"/>
    <property type="project" value="UniProtKB-EC"/>
</dbReference>
<dbReference type="NCBIfam" id="TIGR00109">
    <property type="entry name" value="hemH"/>
    <property type="match status" value="1"/>
</dbReference>
<reference evidence="10" key="1">
    <citation type="submission" date="2023-07" db="EMBL/GenBank/DDBJ databases">
        <title>Verminephrobacter genomes.</title>
        <authorList>
            <person name="Lund M.B."/>
        </authorList>
    </citation>
    <scope>NUCLEOTIDE SEQUENCE [LARGE SCALE GENOMIC DNA]</scope>
    <source>
        <strain evidence="10">AtM5-05</strain>
    </source>
</reference>
<comment type="pathway">
    <text evidence="7 8">Porphyrin-containing compound metabolism; protoheme biosynthesis; protoheme from protoporphyrin-IX: step 1/1.</text>
</comment>
<protein>
    <recommendedName>
        <fullName evidence="7 8">Ferrochelatase</fullName>
        <ecNumber evidence="7 8">4.98.1.1</ecNumber>
    </recommendedName>
    <alternativeName>
        <fullName evidence="7">Heme synthase</fullName>
    </alternativeName>
    <alternativeName>
        <fullName evidence="7">Protoheme ferro-lyase</fullName>
    </alternativeName>
</protein>
<comment type="caution">
    <text evidence="9">The sequence shown here is derived from an EMBL/GenBank/DDBJ whole genome shotgun (WGS) entry which is preliminary data.</text>
</comment>
<proteinExistence type="inferred from homology"/>
<dbReference type="EC" id="4.98.1.1" evidence="7 8"/>
<comment type="catalytic activity">
    <reaction evidence="7 8">
        <text>heme b + 2 H(+) = protoporphyrin IX + Fe(2+)</text>
        <dbReference type="Rhea" id="RHEA:22584"/>
        <dbReference type="ChEBI" id="CHEBI:15378"/>
        <dbReference type="ChEBI" id="CHEBI:29033"/>
        <dbReference type="ChEBI" id="CHEBI:57306"/>
        <dbReference type="ChEBI" id="CHEBI:60344"/>
        <dbReference type="EC" id="4.98.1.1"/>
    </reaction>
</comment>
<evidence type="ECO:0000256" key="5">
    <source>
        <dbReference type="ARBA" id="ARBA00023244"/>
    </source>
</evidence>
<evidence type="ECO:0000256" key="2">
    <source>
        <dbReference type="ARBA" id="ARBA00023004"/>
    </source>
</evidence>
<dbReference type="InterPro" id="IPR001015">
    <property type="entry name" value="Ferrochelatase"/>
</dbReference>
<dbReference type="EMBL" id="QZCW01000003">
    <property type="protein sequence ID" value="MCW5322584.1"/>
    <property type="molecule type" value="Genomic_DNA"/>
</dbReference>
<dbReference type="Proteomes" id="UP001208935">
    <property type="component" value="Unassembled WGS sequence"/>
</dbReference>
<keyword evidence="10" id="KW-1185">Reference proteome</keyword>
<keyword evidence="5 7" id="KW-0627">Porphyrin biosynthesis</keyword>
<dbReference type="InterPro" id="IPR033659">
    <property type="entry name" value="Ferrochelatase_N"/>
</dbReference>
<dbReference type="RefSeq" id="WP_010105262.1">
    <property type="nucleotide sequence ID" value="NZ_QZCW01000003.1"/>
</dbReference>
<dbReference type="Gene3D" id="3.40.50.1400">
    <property type="match status" value="2"/>
</dbReference>
<evidence type="ECO:0000256" key="3">
    <source>
        <dbReference type="ARBA" id="ARBA00023133"/>
    </source>
</evidence>